<keyword evidence="1" id="KW-0812">Transmembrane</keyword>
<comment type="caution">
    <text evidence="2">The sequence shown here is derived from an EMBL/GenBank/DDBJ whole genome shotgun (WGS) entry which is preliminary data.</text>
</comment>
<accession>A0A2N3I1V4</accession>
<sequence>MTIPIETGTFNWNDLISLIVGISALITAILSILLTQKVSRNSVKPLISTISRSGEKQCGMIIKNYGNGPAVITKIEFTNKVDNSVFNGFPKAFPIPSEDWKKYIFFTADKYYLSAGEEIILGIINKKHLTTKSKNKDYFDIKKEYDKFKQNVSTHIEYEDVYGNKMPAYHRSSIINLTT</sequence>
<keyword evidence="1" id="KW-0472">Membrane</keyword>
<name>A0A2N3I1V4_9BACT</name>
<dbReference type="AlphaFoldDB" id="A0A2N3I1V4"/>
<keyword evidence="3" id="KW-1185">Reference proteome</keyword>
<evidence type="ECO:0000256" key="1">
    <source>
        <dbReference type="SAM" id="Phobius"/>
    </source>
</evidence>
<dbReference type="RefSeq" id="WP_101260438.1">
    <property type="nucleotide sequence ID" value="NZ_MVDD01000003.1"/>
</dbReference>
<gene>
    <name evidence="2" type="ORF">BZG02_05625</name>
</gene>
<reference evidence="2 3" key="1">
    <citation type="journal article" date="2017" name="Front. Microbiol.">
        <title>Labilibaculum manganireducens gen. nov., sp. nov. and Labilibaculum filiforme sp. nov., Novel Bacteroidetes Isolated from Subsurface Sediments of the Baltic Sea.</title>
        <authorList>
            <person name="Vandieken V."/>
            <person name="Marshall I.P."/>
            <person name="Niemann H."/>
            <person name="Engelen B."/>
            <person name="Cypionka H."/>
        </authorList>
    </citation>
    <scope>NUCLEOTIDE SEQUENCE [LARGE SCALE GENOMIC DNA]</scope>
    <source>
        <strain evidence="2 3">59.16B</strain>
    </source>
</reference>
<dbReference type="EMBL" id="MVDD01000003">
    <property type="protein sequence ID" value="PKQ64296.1"/>
    <property type="molecule type" value="Genomic_DNA"/>
</dbReference>
<feature type="transmembrane region" description="Helical" evidence="1">
    <location>
        <begin position="15"/>
        <end position="34"/>
    </location>
</feature>
<keyword evidence="1" id="KW-1133">Transmembrane helix</keyword>
<organism evidence="2 3">
    <name type="scientific">Labilibaculum filiforme</name>
    <dbReference type="NCBI Taxonomy" id="1940526"/>
    <lineage>
        <taxon>Bacteria</taxon>
        <taxon>Pseudomonadati</taxon>
        <taxon>Bacteroidota</taxon>
        <taxon>Bacteroidia</taxon>
        <taxon>Marinilabiliales</taxon>
        <taxon>Marinifilaceae</taxon>
        <taxon>Labilibaculum</taxon>
    </lineage>
</organism>
<proteinExistence type="predicted"/>
<protein>
    <submittedName>
        <fullName evidence="2">Uncharacterized protein</fullName>
    </submittedName>
</protein>
<evidence type="ECO:0000313" key="2">
    <source>
        <dbReference type="EMBL" id="PKQ64296.1"/>
    </source>
</evidence>
<evidence type="ECO:0000313" key="3">
    <source>
        <dbReference type="Proteomes" id="UP000233535"/>
    </source>
</evidence>
<dbReference type="Proteomes" id="UP000233535">
    <property type="component" value="Unassembled WGS sequence"/>
</dbReference>